<proteinExistence type="predicted"/>
<accession>A0A9W6IC63</accession>
<dbReference type="AlphaFoldDB" id="A0A9W6IC63"/>
<gene>
    <name evidence="2" type="ORF">GCM10017600_88810</name>
</gene>
<dbReference type="EMBL" id="BSEV01000055">
    <property type="protein sequence ID" value="GLK15468.1"/>
    <property type="molecule type" value="Genomic_DNA"/>
</dbReference>
<dbReference type="RefSeq" id="WP_271223679.1">
    <property type="nucleotide sequence ID" value="NZ_BAAAVD010000004.1"/>
</dbReference>
<dbReference type="Proteomes" id="UP001143474">
    <property type="component" value="Unassembled WGS sequence"/>
</dbReference>
<name>A0A9W6IC63_9ACTN</name>
<reference evidence="2" key="1">
    <citation type="journal article" date="2014" name="Int. J. Syst. Evol. Microbiol.">
        <title>Complete genome sequence of Corynebacterium casei LMG S-19264T (=DSM 44701T), isolated from a smear-ripened cheese.</title>
        <authorList>
            <consortium name="US DOE Joint Genome Institute (JGI-PGF)"/>
            <person name="Walter F."/>
            <person name="Albersmeier A."/>
            <person name="Kalinowski J."/>
            <person name="Ruckert C."/>
        </authorList>
    </citation>
    <scope>NUCLEOTIDE SEQUENCE</scope>
    <source>
        <strain evidence="2">VKM Ac-2007</strain>
    </source>
</reference>
<sequence>MTDDPMVGLQMDNTPDVYAALAVIAAAARSAYADGSNLRVRSSGIVHEVAMTRWFTDERMPGPACMVGVSGWDPGAAHPDRGPVTCRRCLKLTGTEPPGEQLELFPTAERDAPADGGDGPANTTT</sequence>
<keyword evidence="3" id="KW-1185">Reference proteome</keyword>
<evidence type="ECO:0000313" key="2">
    <source>
        <dbReference type="EMBL" id="GLK15468.1"/>
    </source>
</evidence>
<feature type="region of interest" description="Disordered" evidence="1">
    <location>
        <begin position="95"/>
        <end position="125"/>
    </location>
</feature>
<evidence type="ECO:0000256" key="1">
    <source>
        <dbReference type="SAM" id="MobiDB-lite"/>
    </source>
</evidence>
<comment type="caution">
    <text evidence="2">The sequence shown here is derived from an EMBL/GenBank/DDBJ whole genome shotgun (WGS) entry which is preliminary data.</text>
</comment>
<protein>
    <submittedName>
        <fullName evidence="2">Uncharacterized protein</fullName>
    </submittedName>
</protein>
<evidence type="ECO:0000313" key="3">
    <source>
        <dbReference type="Proteomes" id="UP001143474"/>
    </source>
</evidence>
<reference evidence="2" key="2">
    <citation type="submission" date="2023-01" db="EMBL/GenBank/DDBJ databases">
        <authorList>
            <person name="Sun Q."/>
            <person name="Evtushenko L."/>
        </authorList>
    </citation>
    <scope>NUCLEOTIDE SEQUENCE</scope>
    <source>
        <strain evidence="2">VKM Ac-2007</strain>
    </source>
</reference>
<organism evidence="2 3">
    <name type="scientific">Streptosporangium carneum</name>
    <dbReference type="NCBI Taxonomy" id="47481"/>
    <lineage>
        <taxon>Bacteria</taxon>
        <taxon>Bacillati</taxon>
        <taxon>Actinomycetota</taxon>
        <taxon>Actinomycetes</taxon>
        <taxon>Streptosporangiales</taxon>
        <taxon>Streptosporangiaceae</taxon>
        <taxon>Streptosporangium</taxon>
    </lineage>
</organism>